<dbReference type="Proteomes" id="UP000275267">
    <property type="component" value="Unassembled WGS sequence"/>
</dbReference>
<keyword evidence="2" id="KW-1185">Reference proteome</keyword>
<reference evidence="2" key="1">
    <citation type="journal article" date="2019" name="Nat. Commun.">
        <title>The genome of broomcorn millet.</title>
        <authorList>
            <person name="Zou C."/>
            <person name="Miki D."/>
            <person name="Li D."/>
            <person name="Tang Q."/>
            <person name="Xiao L."/>
            <person name="Rajput S."/>
            <person name="Deng P."/>
            <person name="Jia W."/>
            <person name="Huang R."/>
            <person name="Zhang M."/>
            <person name="Sun Y."/>
            <person name="Hu J."/>
            <person name="Fu X."/>
            <person name="Schnable P.S."/>
            <person name="Li F."/>
            <person name="Zhang H."/>
            <person name="Feng B."/>
            <person name="Zhu X."/>
            <person name="Liu R."/>
            <person name="Schnable J.C."/>
            <person name="Zhu J.-K."/>
            <person name="Zhang H."/>
        </authorList>
    </citation>
    <scope>NUCLEOTIDE SEQUENCE [LARGE SCALE GENOMIC DNA]</scope>
</reference>
<dbReference type="AlphaFoldDB" id="A0A3L6PCI8"/>
<name>A0A3L6PCI8_PANMI</name>
<accession>A0A3L6PCI8</accession>
<protein>
    <submittedName>
        <fullName evidence="1">Uncharacterized protein</fullName>
    </submittedName>
</protein>
<organism evidence="1 2">
    <name type="scientific">Panicum miliaceum</name>
    <name type="common">Proso millet</name>
    <name type="synonym">Broomcorn millet</name>
    <dbReference type="NCBI Taxonomy" id="4540"/>
    <lineage>
        <taxon>Eukaryota</taxon>
        <taxon>Viridiplantae</taxon>
        <taxon>Streptophyta</taxon>
        <taxon>Embryophyta</taxon>
        <taxon>Tracheophyta</taxon>
        <taxon>Spermatophyta</taxon>
        <taxon>Magnoliopsida</taxon>
        <taxon>Liliopsida</taxon>
        <taxon>Poales</taxon>
        <taxon>Poaceae</taxon>
        <taxon>PACMAD clade</taxon>
        <taxon>Panicoideae</taxon>
        <taxon>Panicodae</taxon>
        <taxon>Paniceae</taxon>
        <taxon>Panicinae</taxon>
        <taxon>Panicum</taxon>
        <taxon>Panicum sect. Panicum</taxon>
    </lineage>
</organism>
<evidence type="ECO:0000313" key="2">
    <source>
        <dbReference type="Proteomes" id="UP000275267"/>
    </source>
</evidence>
<gene>
    <name evidence="1" type="ORF">C2845_PM10G22180</name>
</gene>
<evidence type="ECO:0000313" key="1">
    <source>
        <dbReference type="EMBL" id="RLM55282.1"/>
    </source>
</evidence>
<dbReference type="InterPro" id="IPR008507">
    <property type="entry name" value="DUF789"/>
</dbReference>
<dbReference type="Pfam" id="PF05623">
    <property type="entry name" value="DUF789"/>
    <property type="match status" value="2"/>
</dbReference>
<dbReference type="EMBL" id="PQIB02000018">
    <property type="protein sequence ID" value="RLM55282.1"/>
    <property type="molecule type" value="Genomic_DNA"/>
</dbReference>
<dbReference type="PANTHER" id="PTHR32010">
    <property type="entry name" value="PHOTOSYSTEM II STABILITY/ASSEMBLY FACTOR HCF136, CHLOROPLASTIC"/>
    <property type="match status" value="1"/>
</dbReference>
<comment type="caution">
    <text evidence="1">The sequence shown here is derived from an EMBL/GenBank/DDBJ whole genome shotgun (WGS) entry which is preliminary data.</text>
</comment>
<sequence>MRKLGRLIRKPVSVHPGNRDTALTVHPLGHDSDWKPAPFFSGIQEVNKTPDITLRTVWRWYEEPGCYGLEVKAQDFRRSKGLRNSHCQFTTYFVPYLSAVQLFKQTKRTSGGSIVKETMDGDMTCETSLHLSFKKEETSPHQNLPPIFAKLLPQQSNPINRSSTFHTEHDRQLVNGELIFEFFESEQPYSRRQLFDKYCVAWYPIYRIPDGKLQAAFLTYHSLGHWIGRISSADEAVILPVIGLQSYNDKAERWFEMSKPGSEAGGPPEDGQCGEAPQVLKQRVRALNDAAAVMSRANVAKSGQMTRNRHPDYEFFLSRY</sequence>
<proteinExistence type="predicted"/>
<dbReference type="STRING" id="4540.A0A3L6PCI8"/>
<dbReference type="OrthoDB" id="1920576at2759"/>
<dbReference type="PANTHER" id="PTHR32010:SF18">
    <property type="entry name" value="DUF789 FAMILY PROTEIN"/>
    <property type="match status" value="1"/>
</dbReference>